<name>A0AAV4MWC8_9ARAC</name>
<keyword evidence="2" id="KW-1185">Reference proteome</keyword>
<dbReference type="Proteomes" id="UP001054837">
    <property type="component" value="Unassembled WGS sequence"/>
</dbReference>
<sequence>MIVGVTIVTNNSLTIGYERLRSCLCFCLSLSSFFENISNIKKGKEYELKIHIRYSVSDCHCIHLQKMFLNYFE</sequence>
<comment type="caution">
    <text evidence="1">The sequence shown here is derived from an EMBL/GenBank/DDBJ whole genome shotgun (WGS) entry which is preliminary data.</text>
</comment>
<accession>A0AAV4MWC8</accession>
<evidence type="ECO:0000313" key="1">
    <source>
        <dbReference type="EMBL" id="GIX76678.1"/>
    </source>
</evidence>
<protein>
    <submittedName>
        <fullName evidence="1">Uncharacterized protein</fullName>
    </submittedName>
</protein>
<dbReference type="EMBL" id="BPLQ01000958">
    <property type="protein sequence ID" value="GIX76678.1"/>
    <property type="molecule type" value="Genomic_DNA"/>
</dbReference>
<reference evidence="1 2" key="1">
    <citation type="submission" date="2021-06" db="EMBL/GenBank/DDBJ databases">
        <title>Caerostris darwini draft genome.</title>
        <authorList>
            <person name="Kono N."/>
            <person name="Arakawa K."/>
        </authorList>
    </citation>
    <scope>NUCLEOTIDE SEQUENCE [LARGE SCALE GENOMIC DNA]</scope>
</reference>
<proteinExistence type="predicted"/>
<organism evidence="1 2">
    <name type="scientific">Caerostris darwini</name>
    <dbReference type="NCBI Taxonomy" id="1538125"/>
    <lineage>
        <taxon>Eukaryota</taxon>
        <taxon>Metazoa</taxon>
        <taxon>Ecdysozoa</taxon>
        <taxon>Arthropoda</taxon>
        <taxon>Chelicerata</taxon>
        <taxon>Arachnida</taxon>
        <taxon>Araneae</taxon>
        <taxon>Araneomorphae</taxon>
        <taxon>Entelegynae</taxon>
        <taxon>Araneoidea</taxon>
        <taxon>Araneidae</taxon>
        <taxon>Caerostris</taxon>
    </lineage>
</organism>
<dbReference type="AlphaFoldDB" id="A0AAV4MWC8"/>
<gene>
    <name evidence="1" type="ORF">CDAR_575191</name>
</gene>
<evidence type="ECO:0000313" key="2">
    <source>
        <dbReference type="Proteomes" id="UP001054837"/>
    </source>
</evidence>